<comment type="caution">
    <text evidence="1">The sequence shown here is derived from an EMBL/GenBank/DDBJ whole genome shotgun (WGS) entry which is preliminary data.</text>
</comment>
<evidence type="ECO:0000313" key="2">
    <source>
        <dbReference type="Proteomes" id="UP000091857"/>
    </source>
</evidence>
<protein>
    <submittedName>
        <fullName evidence="1">Uncharacterized protein</fullName>
    </submittedName>
</protein>
<sequence length="319" mass="36983">MPRTIISDRDPIFVSHFWREFFKMSGTQLKMSSAYHPQIDGQSEVVNRCIEQYLRSFVYQQSRKWFSLLPWAEFWYNTTFHISTGMTPFQALYGRLPPTIPLYHEGSSSVHEVDKNLLSRDALLSQLKSNLAAATNRMKQYADSKRRDVQYEVGDWVFLKLHPYRQHSVSVRTYPKLACKFYGPYQIEENIGPVAYKLQLPPGSRIHPVFHVSLLKKKIGEAALSSNEMPPVTNDGELLLEPKSVLDTRWVKKGSKIVEQLLVKWKKLQEEDATWEDSQSFTVRFPTINLEDKVAVRGGGNDRPRRSSRLPKINSKYLD</sequence>
<accession>A0ACB7HUP1</accession>
<dbReference type="EMBL" id="CM004390">
    <property type="protein sequence ID" value="KAG8655398.1"/>
    <property type="molecule type" value="Genomic_DNA"/>
</dbReference>
<reference evidence="2" key="1">
    <citation type="journal article" date="2016" name="Nat. Biotechnol.">
        <title>Sequencing wild and cultivated cassava and related species reveals extensive interspecific hybridization and genetic diversity.</title>
        <authorList>
            <person name="Bredeson J.V."/>
            <person name="Lyons J.B."/>
            <person name="Prochnik S.E."/>
            <person name="Wu G.A."/>
            <person name="Ha C.M."/>
            <person name="Edsinger-Gonzales E."/>
            <person name="Grimwood J."/>
            <person name="Schmutz J."/>
            <person name="Rabbi I.Y."/>
            <person name="Egesi C."/>
            <person name="Nauluvula P."/>
            <person name="Lebot V."/>
            <person name="Ndunguru J."/>
            <person name="Mkamilo G."/>
            <person name="Bart R.S."/>
            <person name="Setter T.L."/>
            <person name="Gleadow R.M."/>
            <person name="Kulakow P."/>
            <person name="Ferguson M.E."/>
            <person name="Rounsley S."/>
            <person name="Rokhsar D.S."/>
        </authorList>
    </citation>
    <scope>NUCLEOTIDE SEQUENCE [LARGE SCALE GENOMIC DNA]</scope>
    <source>
        <strain evidence="2">cv. AM560-2</strain>
    </source>
</reference>
<name>A0ACB7HUP1_MANES</name>
<proteinExistence type="predicted"/>
<dbReference type="Proteomes" id="UP000091857">
    <property type="component" value="Chromosome 4"/>
</dbReference>
<evidence type="ECO:0000313" key="1">
    <source>
        <dbReference type="EMBL" id="KAG8655398.1"/>
    </source>
</evidence>
<gene>
    <name evidence="1" type="ORF">MANES_04G037351v8</name>
</gene>
<organism evidence="1 2">
    <name type="scientific">Manihot esculenta</name>
    <name type="common">Cassava</name>
    <name type="synonym">Jatropha manihot</name>
    <dbReference type="NCBI Taxonomy" id="3983"/>
    <lineage>
        <taxon>Eukaryota</taxon>
        <taxon>Viridiplantae</taxon>
        <taxon>Streptophyta</taxon>
        <taxon>Embryophyta</taxon>
        <taxon>Tracheophyta</taxon>
        <taxon>Spermatophyta</taxon>
        <taxon>Magnoliopsida</taxon>
        <taxon>eudicotyledons</taxon>
        <taxon>Gunneridae</taxon>
        <taxon>Pentapetalae</taxon>
        <taxon>rosids</taxon>
        <taxon>fabids</taxon>
        <taxon>Malpighiales</taxon>
        <taxon>Euphorbiaceae</taxon>
        <taxon>Crotonoideae</taxon>
        <taxon>Manihoteae</taxon>
        <taxon>Manihot</taxon>
    </lineage>
</organism>
<keyword evidence="2" id="KW-1185">Reference proteome</keyword>